<dbReference type="Gramene" id="TVU43575">
    <property type="protein sequence ID" value="TVU43575"/>
    <property type="gene ID" value="EJB05_10055"/>
</dbReference>
<comment type="caution">
    <text evidence="3">The sequence shown here is derived from an EMBL/GenBank/DDBJ whole genome shotgun (WGS) entry which is preliminary data.</text>
</comment>
<keyword evidence="4" id="KW-1185">Reference proteome</keyword>
<feature type="transmembrane region" description="Helical" evidence="2">
    <location>
        <begin position="439"/>
        <end position="458"/>
    </location>
</feature>
<feature type="non-terminal residue" evidence="3">
    <location>
        <position position="1"/>
    </location>
</feature>
<dbReference type="EMBL" id="RWGY01000005">
    <property type="protein sequence ID" value="TVU43575.1"/>
    <property type="molecule type" value="Genomic_DNA"/>
</dbReference>
<evidence type="ECO:0000256" key="1">
    <source>
        <dbReference type="SAM" id="MobiDB-lite"/>
    </source>
</evidence>
<feature type="region of interest" description="Disordered" evidence="1">
    <location>
        <begin position="1"/>
        <end position="40"/>
    </location>
</feature>
<feature type="compositionally biased region" description="Basic and acidic residues" evidence="1">
    <location>
        <begin position="27"/>
        <end position="40"/>
    </location>
</feature>
<keyword evidence="2" id="KW-1133">Transmembrane helix</keyword>
<reference evidence="3 4" key="1">
    <citation type="journal article" date="2019" name="Sci. Rep.">
        <title>A high-quality genome of Eragrostis curvula grass provides insights into Poaceae evolution and supports new strategies to enhance forage quality.</title>
        <authorList>
            <person name="Carballo J."/>
            <person name="Santos B.A.C.M."/>
            <person name="Zappacosta D."/>
            <person name="Garbus I."/>
            <person name="Selva J.P."/>
            <person name="Gallo C.A."/>
            <person name="Diaz A."/>
            <person name="Albertini E."/>
            <person name="Caccamo M."/>
            <person name="Echenique V."/>
        </authorList>
    </citation>
    <scope>NUCLEOTIDE SEQUENCE [LARGE SCALE GENOMIC DNA]</scope>
    <source>
        <strain evidence="4">cv. Victoria</strain>
        <tissue evidence="3">Leaf</tissue>
    </source>
</reference>
<dbReference type="PANTHER" id="PTHR31549:SF244">
    <property type="entry name" value="OS08G0121500 PROTEIN"/>
    <property type="match status" value="1"/>
</dbReference>
<protein>
    <submittedName>
        <fullName evidence="3">Uncharacterized protein</fullName>
    </submittedName>
</protein>
<name>A0A5J9W6I7_9POAL</name>
<keyword evidence="2" id="KW-0472">Membrane</keyword>
<organism evidence="3 4">
    <name type="scientific">Eragrostis curvula</name>
    <name type="common">weeping love grass</name>
    <dbReference type="NCBI Taxonomy" id="38414"/>
    <lineage>
        <taxon>Eukaryota</taxon>
        <taxon>Viridiplantae</taxon>
        <taxon>Streptophyta</taxon>
        <taxon>Embryophyta</taxon>
        <taxon>Tracheophyta</taxon>
        <taxon>Spermatophyta</taxon>
        <taxon>Magnoliopsida</taxon>
        <taxon>Liliopsida</taxon>
        <taxon>Poales</taxon>
        <taxon>Poaceae</taxon>
        <taxon>PACMAD clade</taxon>
        <taxon>Chloridoideae</taxon>
        <taxon>Eragrostideae</taxon>
        <taxon>Eragrostidinae</taxon>
        <taxon>Eragrostis</taxon>
    </lineage>
</organism>
<proteinExistence type="predicted"/>
<dbReference type="AlphaFoldDB" id="A0A5J9W6I7"/>
<dbReference type="PANTHER" id="PTHR31549">
    <property type="entry name" value="PROTEIN, PUTATIVE (DUF247)-RELATED-RELATED"/>
    <property type="match status" value="1"/>
</dbReference>
<evidence type="ECO:0000313" key="4">
    <source>
        <dbReference type="Proteomes" id="UP000324897"/>
    </source>
</evidence>
<accession>A0A5J9W6I7</accession>
<dbReference type="Pfam" id="PF03140">
    <property type="entry name" value="DUF247"/>
    <property type="match status" value="1"/>
</dbReference>
<gene>
    <name evidence="3" type="ORF">EJB05_10055</name>
</gene>
<dbReference type="InterPro" id="IPR004158">
    <property type="entry name" value="DUF247_pln"/>
</dbReference>
<keyword evidence="2" id="KW-0812">Transmembrane</keyword>
<evidence type="ECO:0000313" key="3">
    <source>
        <dbReference type="EMBL" id="TVU43575.1"/>
    </source>
</evidence>
<sequence>MDYPDFKFFDEDDPLPRFSEQTPKLLPTDERPTSDPTEQERATLMARTTEKLEAHLDRASTKIHRFPPGLRGIGGDNGRYIKPSVVAIGPYHRGSPHLQEMEKIKLAAAYYLSRSSPHFTKEAYHKVLSVVGDARGCYDADDPAVKGLGDAEFASMMFNDGCFLLQYMICRQQEGSPFHMFTQSSGPSIIKDIFLFENQIPWLVLETLIKESLSIDVEVHQFVANLGEEFFPKLNKRSSTEIDDATSYKPPHLLGLLRYTQIRGIRRETPRSSSLSLSRSAAELAQIGIKLTASPEPWFGDVSVKKKCIFGELSVSPLFLNDVTACWLVNMAALEASTAIPFSRDWKDSATDSSFAVSSYLSVLAMLMDRKEDVHELRGKGVLRSIFSNTQTLAFFKGLGQHLELGPSFLATLEDIEAYKRRRPVRTVVHKFVYNNYKVMATVLSIAGVLAGIFRALYSLKKP</sequence>
<evidence type="ECO:0000256" key="2">
    <source>
        <dbReference type="SAM" id="Phobius"/>
    </source>
</evidence>
<dbReference type="Proteomes" id="UP000324897">
    <property type="component" value="Unassembled WGS sequence"/>
</dbReference>
<dbReference type="OrthoDB" id="1849062at2759"/>